<evidence type="ECO:0000259" key="4">
    <source>
        <dbReference type="Pfam" id="PF08245"/>
    </source>
</evidence>
<feature type="domain" description="Mur ligase C-terminal" evidence="3">
    <location>
        <begin position="268"/>
        <end position="399"/>
    </location>
</feature>
<comment type="subcellular location">
    <subcellularLocation>
        <location evidence="2">Cytoplasm</location>
    </subcellularLocation>
</comment>
<dbReference type="SUPFAM" id="SSF53244">
    <property type="entry name" value="MurD-like peptide ligases, peptide-binding domain"/>
    <property type="match status" value="1"/>
</dbReference>
<reference evidence="6" key="1">
    <citation type="submission" date="2017-09" db="EMBL/GenBank/DDBJ databases">
        <title>Depth-based differentiation of microbial function through sediment-hosted aquifers and enrichment of novel symbionts in the deep terrestrial subsurface.</title>
        <authorList>
            <person name="Probst A.J."/>
            <person name="Ladd B."/>
            <person name="Jarett J.K."/>
            <person name="Geller-Mcgrath D.E."/>
            <person name="Sieber C.M.K."/>
            <person name="Emerson J.B."/>
            <person name="Anantharaman K."/>
            <person name="Thomas B.C."/>
            <person name="Malmstrom R."/>
            <person name="Stieglmeier M."/>
            <person name="Klingl A."/>
            <person name="Woyke T."/>
            <person name="Ryan C.M."/>
            <person name="Banfield J.F."/>
        </authorList>
    </citation>
    <scope>NUCLEOTIDE SEQUENCE [LARGE SCALE GENOMIC DNA]</scope>
</reference>
<feature type="domain" description="Mur ligase central" evidence="4">
    <location>
        <begin position="45"/>
        <end position="246"/>
    </location>
</feature>
<dbReference type="InterPro" id="IPR004101">
    <property type="entry name" value="Mur_ligase_C"/>
</dbReference>
<dbReference type="InterPro" id="IPR036565">
    <property type="entry name" value="Mur-like_cat_sf"/>
</dbReference>
<evidence type="ECO:0000313" key="5">
    <source>
        <dbReference type="EMBL" id="PIV25375.1"/>
    </source>
</evidence>
<keyword evidence="2" id="KW-0573">Peptidoglycan synthesis</keyword>
<dbReference type="Pfam" id="PF08245">
    <property type="entry name" value="Mur_ligase_M"/>
    <property type="match status" value="1"/>
</dbReference>
<dbReference type="NCBIfam" id="NF001126">
    <property type="entry name" value="PRK00139.1-4"/>
    <property type="match status" value="1"/>
</dbReference>
<protein>
    <submittedName>
        <fullName evidence="5">UDP-N-acetylmuramoyl-L-alanyl-D-glutamate--2, 6-diaminopimelate ligase</fullName>
    </submittedName>
</protein>
<evidence type="ECO:0000259" key="3">
    <source>
        <dbReference type="Pfam" id="PF02875"/>
    </source>
</evidence>
<dbReference type="InterPro" id="IPR036615">
    <property type="entry name" value="Mur_ligase_C_dom_sf"/>
</dbReference>
<dbReference type="Gene3D" id="3.90.190.20">
    <property type="entry name" value="Mur ligase, C-terminal domain"/>
    <property type="match status" value="1"/>
</dbReference>
<keyword evidence="2" id="KW-0133">Cell shape</keyword>
<dbReference type="GO" id="GO:0016881">
    <property type="term" value="F:acid-amino acid ligase activity"/>
    <property type="evidence" value="ECO:0007669"/>
    <property type="project" value="InterPro"/>
</dbReference>
<organism evidence="5 6">
    <name type="scientific">Candidatus Berkelbacteria bacterium CG03_land_8_20_14_0_80_40_36</name>
    <dbReference type="NCBI Taxonomy" id="1974509"/>
    <lineage>
        <taxon>Bacteria</taxon>
        <taxon>Candidatus Berkelbacteria</taxon>
    </lineage>
</organism>
<dbReference type="Pfam" id="PF02875">
    <property type="entry name" value="Mur_ligase_C"/>
    <property type="match status" value="1"/>
</dbReference>
<dbReference type="GO" id="GO:0051301">
    <property type="term" value="P:cell division"/>
    <property type="evidence" value="ECO:0007669"/>
    <property type="project" value="UniProtKB-KW"/>
</dbReference>
<dbReference type="GO" id="GO:0009252">
    <property type="term" value="P:peptidoglycan biosynthetic process"/>
    <property type="evidence" value="ECO:0007669"/>
    <property type="project" value="UniProtKB-UniPathway"/>
</dbReference>
<dbReference type="EMBL" id="PEUM01000056">
    <property type="protein sequence ID" value="PIV25375.1"/>
    <property type="molecule type" value="Genomic_DNA"/>
</dbReference>
<evidence type="ECO:0000313" key="6">
    <source>
        <dbReference type="Proteomes" id="UP000229966"/>
    </source>
</evidence>
<keyword evidence="2" id="KW-0961">Cell wall biogenesis/degradation</keyword>
<comment type="caution">
    <text evidence="5">The sequence shown here is derived from an EMBL/GenBank/DDBJ whole genome shotgun (WGS) entry which is preliminary data.</text>
</comment>
<name>A0A2M7CIA4_9BACT</name>
<evidence type="ECO:0000256" key="2">
    <source>
        <dbReference type="RuleBase" id="RU004135"/>
    </source>
</evidence>
<dbReference type="PANTHER" id="PTHR23135">
    <property type="entry name" value="MUR LIGASE FAMILY MEMBER"/>
    <property type="match status" value="1"/>
</dbReference>
<dbReference type="SUPFAM" id="SSF53623">
    <property type="entry name" value="MurD-like peptide ligases, catalytic domain"/>
    <property type="match status" value="1"/>
</dbReference>
<keyword evidence="2" id="KW-0132">Cell division</keyword>
<dbReference type="AlphaFoldDB" id="A0A2M7CIA4"/>
<keyword evidence="2" id="KW-0131">Cell cycle</keyword>
<dbReference type="PANTHER" id="PTHR23135:SF4">
    <property type="entry name" value="UDP-N-ACETYLMURAMOYL-L-ALANYL-D-GLUTAMATE--2,6-DIAMINOPIMELATE LIGASE MURE HOMOLOG, CHLOROPLASTIC"/>
    <property type="match status" value="1"/>
</dbReference>
<sequence>MFNCLKAKIRPFLSDKTISEYHRLQAGLAAWRYNYPGRKLKIIGVTGTNGKTTTCVLLGAILELAGSKVAEATTVRFKIGARVWKNNTKMTTISPWILQSFLSKAQRAGCEYVILEVTSHALEQFRTLGIDFLGAVLTNITRDHLDYHKTFAGYVSAKLKLFEAEPFISVINLDDSSSKEFLQLASSHQTSYSIGSKKAQVRAEKIIYNIKTTDFILVTPQGQIIVKLNIKGKFNIYNALASAAVAHNLGISLETIKYGLESVDLVRGRMEEISQGQPFRVIIDYAHTPDAFEKIYKTLRPIIQGRIIAVFGATGNRDTGKRPMLSAIASRFADIIILTNEDPYTENPVKIIKQVAIGVDRKKFNRGKNYFQIIDREKAIKKACRLAQVGDLALITGKGHEEVMAVAHPKNPHLSILAPFNEQDIVKKILGKMGYREN</sequence>
<gene>
    <name evidence="5" type="ORF">COS38_01990</name>
</gene>
<proteinExistence type="inferred from homology"/>
<dbReference type="Proteomes" id="UP000229966">
    <property type="component" value="Unassembled WGS sequence"/>
</dbReference>
<comment type="pathway">
    <text evidence="2">Cell wall biogenesis; peptidoglycan biosynthesis.</text>
</comment>
<dbReference type="GO" id="GO:0005737">
    <property type="term" value="C:cytoplasm"/>
    <property type="evidence" value="ECO:0007669"/>
    <property type="project" value="UniProtKB-SubCell"/>
</dbReference>
<dbReference type="GO" id="GO:0008360">
    <property type="term" value="P:regulation of cell shape"/>
    <property type="evidence" value="ECO:0007669"/>
    <property type="project" value="UniProtKB-KW"/>
</dbReference>
<dbReference type="UniPathway" id="UPA00219"/>
<dbReference type="Gene3D" id="3.40.1190.10">
    <property type="entry name" value="Mur-like, catalytic domain"/>
    <property type="match status" value="1"/>
</dbReference>
<comment type="similarity">
    <text evidence="1">Belongs to the MurCDEF family. MurE subfamily.</text>
</comment>
<accession>A0A2M7CIA4</accession>
<keyword evidence="5" id="KW-0436">Ligase</keyword>
<dbReference type="GO" id="GO:0005524">
    <property type="term" value="F:ATP binding"/>
    <property type="evidence" value="ECO:0007669"/>
    <property type="project" value="InterPro"/>
</dbReference>
<dbReference type="NCBIfam" id="TIGR01085">
    <property type="entry name" value="murE"/>
    <property type="match status" value="1"/>
</dbReference>
<dbReference type="InterPro" id="IPR005761">
    <property type="entry name" value="UDP-N-AcMur-Glu-dNH2Pim_ligase"/>
</dbReference>
<dbReference type="GO" id="GO:0071555">
    <property type="term" value="P:cell wall organization"/>
    <property type="evidence" value="ECO:0007669"/>
    <property type="project" value="UniProtKB-KW"/>
</dbReference>
<evidence type="ECO:0000256" key="1">
    <source>
        <dbReference type="ARBA" id="ARBA00005898"/>
    </source>
</evidence>
<dbReference type="InterPro" id="IPR013221">
    <property type="entry name" value="Mur_ligase_cen"/>
</dbReference>